<evidence type="ECO:0000313" key="3">
    <source>
        <dbReference type="Proteomes" id="UP000283269"/>
    </source>
</evidence>
<reference evidence="2 3" key="1">
    <citation type="journal article" date="2018" name="Evol. Lett.">
        <title>Horizontal gene cluster transfer increased hallucinogenic mushroom diversity.</title>
        <authorList>
            <person name="Reynolds H.T."/>
            <person name="Vijayakumar V."/>
            <person name="Gluck-Thaler E."/>
            <person name="Korotkin H.B."/>
            <person name="Matheny P.B."/>
            <person name="Slot J.C."/>
        </authorList>
    </citation>
    <scope>NUCLEOTIDE SEQUENCE [LARGE SCALE GENOMIC DNA]</scope>
    <source>
        <strain evidence="2 3">2631</strain>
    </source>
</reference>
<feature type="compositionally biased region" description="Low complexity" evidence="1">
    <location>
        <begin position="328"/>
        <end position="344"/>
    </location>
</feature>
<dbReference type="EMBL" id="NHYD01002660">
    <property type="protein sequence ID" value="PPQ85666.1"/>
    <property type="molecule type" value="Genomic_DNA"/>
</dbReference>
<evidence type="ECO:0000256" key="1">
    <source>
        <dbReference type="SAM" id="MobiDB-lite"/>
    </source>
</evidence>
<dbReference type="Proteomes" id="UP000283269">
    <property type="component" value="Unassembled WGS sequence"/>
</dbReference>
<gene>
    <name evidence="2" type="ORF">CVT25_002482</name>
</gene>
<dbReference type="AlphaFoldDB" id="A0A409X4I6"/>
<protein>
    <submittedName>
        <fullName evidence="2">Uncharacterized protein</fullName>
    </submittedName>
</protein>
<feature type="compositionally biased region" description="Basic and acidic residues" evidence="1">
    <location>
        <begin position="510"/>
        <end position="527"/>
    </location>
</feature>
<sequence length="527" mass="57211">MTPAGKGFDSVGSSGYSANWKRGAGRGTRSGLQLQTCAWVTEEGDEGRMQEMEEGYDPSSVMDCAVVVVEDNDVDGDATTALSMLASAVTLAADSKYCHGFGIRVSGAQCSRRCGRFPHIEELELDVQFFEGGVAEAALSLYDGELCRPARDTPPRTGYNVRKVGIPRLSELGDVWGGDLLSVFNQINRLNVSLFTPPLLFCVVAFYLTLGALGNTDTVHHRHRHVDGRRTGSGLDIQVEEIAAYARDGGQVQLRSKHPLVRRHHIFAWPATISSTTRPPASIVGLDANTDRDVKRMPLLVDFATCNDDDWNGDREGEDSEHDLRMHASSSTLVHSHSHSSASALKKRVAGQFTKSPMSSAPSSPRIMLSGIPGALGATSLLTTIARNGKNPQAQHTRTRTPKRNGNRRPKLPLGRRNSTSCNYTSPPSSLPSATYILHPLRMLPTALLYAAPLSLIVTLTPSLQYVLEHNRALWPMNGAVTTCGNSVVLVKLVVLWRHFGGGEEGEDADTYKDGDKKKKGVKEEEG</sequence>
<comment type="caution">
    <text evidence="2">The sequence shown here is derived from an EMBL/GenBank/DDBJ whole genome shotgun (WGS) entry which is preliminary data.</text>
</comment>
<proteinExistence type="predicted"/>
<feature type="compositionally biased region" description="Polar residues" evidence="1">
    <location>
        <begin position="387"/>
        <end position="396"/>
    </location>
</feature>
<feature type="compositionally biased region" description="Polar residues" evidence="1">
    <location>
        <begin position="353"/>
        <end position="363"/>
    </location>
</feature>
<feature type="region of interest" description="Disordered" evidence="1">
    <location>
        <begin position="387"/>
        <end position="427"/>
    </location>
</feature>
<dbReference type="InParanoid" id="A0A409X4I6"/>
<name>A0A409X4I6_PSICY</name>
<dbReference type="OrthoDB" id="2499604at2759"/>
<accession>A0A409X4I6</accession>
<feature type="compositionally biased region" description="Basic residues" evidence="1">
    <location>
        <begin position="397"/>
        <end position="411"/>
    </location>
</feature>
<evidence type="ECO:0000313" key="2">
    <source>
        <dbReference type="EMBL" id="PPQ85666.1"/>
    </source>
</evidence>
<organism evidence="2 3">
    <name type="scientific">Psilocybe cyanescens</name>
    <dbReference type="NCBI Taxonomy" id="93625"/>
    <lineage>
        <taxon>Eukaryota</taxon>
        <taxon>Fungi</taxon>
        <taxon>Dikarya</taxon>
        <taxon>Basidiomycota</taxon>
        <taxon>Agaricomycotina</taxon>
        <taxon>Agaricomycetes</taxon>
        <taxon>Agaricomycetidae</taxon>
        <taxon>Agaricales</taxon>
        <taxon>Agaricineae</taxon>
        <taxon>Strophariaceae</taxon>
        <taxon>Psilocybe</taxon>
    </lineage>
</organism>
<feature type="region of interest" description="Disordered" evidence="1">
    <location>
        <begin position="328"/>
        <end position="365"/>
    </location>
</feature>
<feature type="region of interest" description="Disordered" evidence="1">
    <location>
        <begin position="504"/>
        <end position="527"/>
    </location>
</feature>
<keyword evidence="3" id="KW-1185">Reference proteome</keyword>
<feature type="compositionally biased region" description="Polar residues" evidence="1">
    <location>
        <begin position="417"/>
        <end position="427"/>
    </location>
</feature>